<gene>
    <name evidence="1" type="ORF">PCOR1329_LOCUS7410</name>
</gene>
<organism evidence="1 2">
    <name type="scientific">Prorocentrum cordatum</name>
    <dbReference type="NCBI Taxonomy" id="2364126"/>
    <lineage>
        <taxon>Eukaryota</taxon>
        <taxon>Sar</taxon>
        <taxon>Alveolata</taxon>
        <taxon>Dinophyceae</taxon>
        <taxon>Prorocentrales</taxon>
        <taxon>Prorocentraceae</taxon>
        <taxon>Prorocentrum</taxon>
    </lineage>
</organism>
<dbReference type="EMBL" id="CAUYUJ010002005">
    <property type="protein sequence ID" value="CAK0798743.1"/>
    <property type="molecule type" value="Genomic_DNA"/>
</dbReference>
<keyword evidence="2" id="KW-1185">Reference proteome</keyword>
<evidence type="ECO:0000313" key="1">
    <source>
        <dbReference type="EMBL" id="CAK0798743.1"/>
    </source>
</evidence>
<accession>A0ABN9PZI3</accession>
<dbReference type="Proteomes" id="UP001189429">
    <property type="component" value="Unassembled WGS sequence"/>
</dbReference>
<feature type="non-terminal residue" evidence="1">
    <location>
        <position position="1"/>
    </location>
</feature>
<protein>
    <submittedName>
        <fullName evidence="1">Uncharacterized protein</fullName>
    </submittedName>
</protein>
<name>A0ABN9PZI3_9DINO</name>
<sequence>DSQSVSACLLRDMFGGSDDEATEGMTLYVEARVAVDVRTVAAAAASPQQANLGGFAAGVGAAGGTHRAARDPDSIASSREGLARAVGIASRDQGLRDPDSIALSSTGPCGVNVKVKVMANDTISAGGMGNGNNDTFSFITDRLGLDLPRGGPPTDAVGGRAGCGDGGDKASGVRSPRAFAGVDGGSAFQFAKAACFDDSGKRVTAPARRRMRSRSRETRLKMMWEGAREDARQVLSDCRGMQSMFVHQPLIDIDVGLVMKRVRHLHDRAIASGRSVYIGTTSDPSWRWNGGWGWRGNDRSFMRGHKLSYDEMQVVASFPDKQCGEVEKHVIAHFRRADKVASQQGLA</sequence>
<comment type="caution">
    <text evidence="1">The sequence shown here is derived from an EMBL/GenBank/DDBJ whole genome shotgun (WGS) entry which is preliminary data.</text>
</comment>
<proteinExistence type="predicted"/>
<reference evidence="1" key="1">
    <citation type="submission" date="2023-10" db="EMBL/GenBank/DDBJ databases">
        <authorList>
            <person name="Chen Y."/>
            <person name="Shah S."/>
            <person name="Dougan E. K."/>
            <person name="Thang M."/>
            <person name="Chan C."/>
        </authorList>
    </citation>
    <scope>NUCLEOTIDE SEQUENCE [LARGE SCALE GENOMIC DNA]</scope>
</reference>
<evidence type="ECO:0000313" key="2">
    <source>
        <dbReference type="Proteomes" id="UP001189429"/>
    </source>
</evidence>
<feature type="non-terminal residue" evidence="1">
    <location>
        <position position="347"/>
    </location>
</feature>